<comment type="subcellular location">
    <subcellularLocation>
        <location evidence="1">Nucleus</location>
    </subcellularLocation>
</comment>
<accession>A0A6P6VGL0</accession>
<feature type="region of interest" description="Disordered" evidence="6">
    <location>
        <begin position="47"/>
        <end position="87"/>
    </location>
</feature>
<dbReference type="GO" id="GO:0005634">
    <property type="term" value="C:nucleus"/>
    <property type="evidence" value="ECO:0007669"/>
    <property type="project" value="UniProtKB-SubCell"/>
</dbReference>
<dbReference type="RefSeq" id="XP_027102113.1">
    <property type="nucleotide sequence ID" value="XM_027246312.2"/>
</dbReference>
<dbReference type="SMART" id="SM01019">
    <property type="entry name" value="B3"/>
    <property type="match status" value="1"/>
</dbReference>
<dbReference type="OrthoDB" id="757982at2759"/>
<dbReference type="CDD" id="cd10017">
    <property type="entry name" value="B3_DNA"/>
    <property type="match status" value="1"/>
</dbReference>
<keyword evidence="2" id="KW-0805">Transcription regulation</keyword>
<evidence type="ECO:0000256" key="3">
    <source>
        <dbReference type="ARBA" id="ARBA00023125"/>
    </source>
</evidence>
<keyword evidence="4" id="KW-0804">Transcription</keyword>
<dbReference type="SUPFAM" id="SSF101936">
    <property type="entry name" value="DNA-binding pseudobarrel domain"/>
    <property type="match status" value="1"/>
</dbReference>
<dbReference type="PANTHER" id="PTHR31140:SF73">
    <property type="entry name" value="B3 DOMAIN-CONTAINING TRANSCRIPTION FACTOR FUS3"/>
    <property type="match status" value="1"/>
</dbReference>
<dbReference type="Proteomes" id="UP001652660">
    <property type="component" value="Chromosome 7e"/>
</dbReference>
<dbReference type="InterPro" id="IPR044800">
    <property type="entry name" value="LEC2-like"/>
</dbReference>
<dbReference type="AlphaFoldDB" id="A0A6P6VGL0"/>
<dbReference type="Pfam" id="PF02362">
    <property type="entry name" value="B3"/>
    <property type="match status" value="1"/>
</dbReference>
<protein>
    <submittedName>
        <fullName evidence="9">B3 domain-containing transcription factor FUS3</fullName>
    </submittedName>
</protein>
<gene>
    <name evidence="9" type="primary">LOC113723048</name>
</gene>
<dbReference type="GO" id="GO:0003677">
    <property type="term" value="F:DNA binding"/>
    <property type="evidence" value="ECO:0007669"/>
    <property type="project" value="UniProtKB-KW"/>
</dbReference>
<feature type="domain" description="TF-B3" evidence="7">
    <location>
        <begin position="126"/>
        <end position="228"/>
    </location>
</feature>
<keyword evidence="3" id="KW-0238">DNA-binding</keyword>
<feature type="compositionally biased region" description="Gly residues" evidence="6">
    <location>
        <begin position="47"/>
        <end position="69"/>
    </location>
</feature>
<organism evidence="8 9">
    <name type="scientific">Coffea arabica</name>
    <name type="common">Arabian coffee</name>
    <dbReference type="NCBI Taxonomy" id="13443"/>
    <lineage>
        <taxon>Eukaryota</taxon>
        <taxon>Viridiplantae</taxon>
        <taxon>Streptophyta</taxon>
        <taxon>Embryophyta</taxon>
        <taxon>Tracheophyta</taxon>
        <taxon>Spermatophyta</taxon>
        <taxon>Magnoliopsida</taxon>
        <taxon>eudicotyledons</taxon>
        <taxon>Gunneridae</taxon>
        <taxon>Pentapetalae</taxon>
        <taxon>asterids</taxon>
        <taxon>lamiids</taxon>
        <taxon>Gentianales</taxon>
        <taxon>Rubiaceae</taxon>
        <taxon>Ixoroideae</taxon>
        <taxon>Gardenieae complex</taxon>
        <taxon>Bertiereae - Coffeeae clade</taxon>
        <taxon>Coffeeae</taxon>
        <taxon>Coffea</taxon>
    </lineage>
</organism>
<reference evidence="8" key="1">
    <citation type="journal article" date="2025" name="Foods">
        <title>Unveiling the Microbial Signatures of Arabica Coffee Cherries: Insights into Ripeness Specific Diversity, Functional Traits, and Implications for Quality and Safety.</title>
        <authorList>
            <consortium name="RefSeq"/>
            <person name="Tenea G.N."/>
            <person name="Cifuentes V."/>
            <person name="Reyes P."/>
            <person name="Cevallos-Vallejos M."/>
        </authorList>
    </citation>
    <scope>NUCLEOTIDE SEQUENCE [LARGE SCALE GENOMIC DNA]</scope>
</reference>
<evidence type="ECO:0000256" key="6">
    <source>
        <dbReference type="SAM" id="MobiDB-lite"/>
    </source>
</evidence>
<sequence>MDMETTEAYGMVSSATELLSFVTKQAVENTNNPGHFDHGVVVPGGAAGGSGGLGSSSGGNVGGGPGSTGEGSLKMNSGQKKKRISRVKRSSMSTLRLPFDTTTSSSNASQFVPARVIDPTRLRFLFEKELQRSDVGPLRRIVLPKRAAEEYLPVLESKEGMFITMDDMDGNHVWRLKFRFWPNNNSRMYLFENTGVFVKTHGLRHGDYIVLYQDLVGRNYVIQARKASDSVVHDTSGHGAQGILSDYAASDVVQGPESEINASGYIPEMFPPVNEMGDMSFIYDTSFSNDSPLDYLGGPMTDFSRVGGHESNFGSIDNLSLDDFF</sequence>
<dbReference type="Gene3D" id="2.40.330.10">
    <property type="entry name" value="DNA-binding pseudobarrel domain"/>
    <property type="match status" value="1"/>
</dbReference>
<evidence type="ECO:0000313" key="9">
    <source>
        <dbReference type="RefSeq" id="XP_027102113.1"/>
    </source>
</evidence>
<dbReference type="PROSITE" id="PS50863">
    <property type="entry name" value="B3"/>
    <property type="match status" value="1"/>
</dbReference>
<evidence type="ECO:0000259" key="7">
    <source>
        <dbReference type="PROSITE" id="PS50863"/>
    </source>
</evidence>
<dbReference type="GeneID" id="113723048"/>
<keyword evidence="5" id="KW-0539">Nucleus</keyword>
<evidence type="ECO:0000256" key="1">
    <source>
        <dbReference type="ARBA" id="ARBA00004123"/>
    </source>
</evidence>
<proteinExistence type="predicted"/>
<dbReference type="GO" id="GO:0003700">
    <property type="term" value="F:DNA-binding transcription factor activity"/>
    <property type="evidence" value="ECO:0007669"/>
    <property type="project" value="InterPro"/>
</dbReference>
<dbReference type="InterPro" id="IPR015300">
    <property type="entry name" value="DNA-bd_pseudobarrel_sf"/>
</dbReference>
<evidence type="ECO:0000313" key="8">
    <source>
        <dbReference type="Proteomes" id="UP001652660"/>
    </source>
</evidence>
<name>A0A6P6VGL0_COFAR</name>
<dbReference type="InterPro" id="IPR003340">
    <property type="entry name" value="B3_DNA-bd"/>
</dbReference>
<dbReference type="PANTHER" id="PTHR31140">
    <property type="entry name" value="B3 DOMAIN-CONTAINING TRANSCRIPTION FACTOR ABI3"/>
    <property type="match status" value="1"/>
</dbReference>
<evidence type="ECO:0000256" key="4">
    <source>
        <dbReference type="ARBA" id="ARBA00023163"/>
    </source>
</evidence>
<evidence type="ECO:0000256" key="5">
    <source>
        <dbReference type="ARBA" id="ARBA00023242"/>
    </source>
</evidence>
<evidence type="ECO:0000256" key="2">
    <source>
        <dbReference type="ARBA" id="ARBA00023015"/>
    </source>
</evidence>
<keyword evidence="8" id="KW-1185">Reference proteome</keyword>
<reference evidence="9" key="2">
    <citation type="submission" date="2025-08" db="UniProtKB">
        <authorList>
            <consortium name="RefSeq"/>
        </authorList>
    </citation>
    <scope>IDENTIFICATION</scope>
    <source>
        <tissue evidence="9">Leaves</tissue>
    </source>
</reference>